<dbReference type="Gene3D" id="3.40.190.10">
    <property type="entry name" value="Periplasmic binding protein-like II"/>
    <property type="match status" value="2"/>
</dbReference>
<sequence>MNEAAKALDLETVQAFVLIADLGSFTRAAEVMETSQAAISLKLKRLEERLGCRLVERTPRHVRLSGEGGRFLPAARDLLTAHELALAGIGASPRRRLALGISDHVAGPELPQLLSRLNAYDPSLVIEVRIAASSYLLERFGHNAFDAVIIRRGEEGGDGERLFAEQFCWFAAPFFQYRAGEPLKLATLAAPCGIRAVAIKALDEAGISWTEAFVGGGVLALGAAVNAGLAVAALARRVAPAGAIDVGERFGLPPLPALDIVLLTRQTDRRSREMLKVIAAAFRGAAGL</sequence>
<keyword evidence="7" id="KW-1185">Reference proteome</keyword>
<evidence type="ECO:0000256" key="2">
    <source>
        <dbReference type="ARBA" id="ARBA00023015"/>
    </source>
</evidence>
<feature type="domain" description="HTH lysR-type" evidence="5">
    <location>
        <begin position="8"/>
        <end position="65"/>
    </location>
</feature>
<reference evidence="6 7" key="1">
    <citation type="submission" date="2024-10" db="EMBL/GenBank/DDBJ databases">
        <title>Isolation, draft genome sequencing and identification of Phyllobacterium sp. NSA23, isolated from leaf soil.</title>
        <authorList>
            <person name="Akita H."/>
        </authorList>
    </citation>
    <scope>NUCLEOTIDE SEQUENCE [LARGE SCALE GENOMIC DNA]</scope>
    <source>
        <strain evidence="6 7">NSA23</strain>
    </source>
</reference>
<dbReference type="InterPro" id="IPR036388">
    <property type="entry name" value="WH-like_DNA-bd_sf"/>
</dbReference>
<keyword evidence="2" id="KW-0805">Transcription regulation</keyword>
<comment type="similarity">
    <text evidence="1">Belongs to the LysR transcriptional regulatory family.</text>
</comment>
<keyword evidence="4" id="KW-0804">Transcription</keyword>
<dbReference type="InterPro" id="IPR000847">
    <property type="entry name" value="LysR_HTH_N"/>
</dbReference>
<dbReference type="PANTHER" id="PTHR30579:SF7">
    <property type="entry name" value="HTH-TYPE TRANSCRIPTIONAL REGULATOR LRHA-RELATED"/>
    <property type="match status" value="1"/>
</dbReference>
<dbReference type="PRINTS" id="PR00039">
    <property type="entry name" value="HTHLYSR"/>
</dbReference>
<dbReference type="InterPro" id="IPR005119">
    <property type="entry name" value="LysR_subst-bd"/>
</dbReference>
<dbReference type="SUPFAM" id="SSF53850">
    <property type="entry name" value="Periplasmic binding protein-like II"/>
    <property type="match status" value="1"/>
</dbReference>
<dbReference type="Proteomes" id="UP001628091">
    <property type="component" value="Unassembled WGS sequence"/>
</dbReference>
<dbReference type="PANTHER" id="PTHR30579">
    <property type="entry name" value="TRANSCRIPTIONAL REGULATOR"/>
    <property type="match status" value="1"/>
</dbReference>
<dbReference type="Pfam" id="PF03466">
    <property type="entry name" value="LysR_substrate"/>
    <property type="match status" value="1"/>
</dbReference>
<dbReference type="PROSITE" id="PS50931">
    <property type="entry name" value="HTH_LYSR"/>
    <property type="match status" value="1"/>
</dbReference>
<dbReference type="RefSeq" id="WP_407865791.1">
    <property type="nucleotide sequence ID" value="NZ_BAAFZP010000001.1"/>
</dbReference>
<dbReference type="InterPro" id="IPR050176">
    <property type="entry name" value="LTTR"/>
</dbReference>
<proteinExistence type="inferred from homology"/>
<comment type="caution">
    <text evidence="6">The sequence shown here is derived from an EMBL/GenBank/DDBJ whole genome shotgun (WGS) entry which is preliminary data.</text>
</comment>
<evidence type="ECO:0000256" key="1">
    <source>
        <dbReference type="ARBA" id="ARBA00009437"/>
    </source>
</evidence>
<dbReference type="InterPro" id="IPR036390">
    <property type="entry name" value="WH_DNA-bd_sf"/>
</dbReference>
<evidence type="ECO:0000313" key="6">
    <source>
        <dbReference type="EMBL" id="GAB1583337.1"/>
    </source>
</evidence>
<accession>A0ABQ0H342</accession>
<dbReference type="Pfam" id="PF00126">
    <property type="entry name" value="HTH_1"/>
    <property type="match status" value="1"/>
</dbReference>
<evidence type="ECO:0000256" key="3">
    <source>
        <dbReference type="ARBA" id="ARBA00023125"/>
    </source>
</evidence>
<dbReference type="EMBL" id="BAAFZP010000001">
    <property type="protein sequence ID" value="GAB1583337.1"/>
    <property type="molecule type" value="Genomic_DNA"/>
</dbReference>
<dbReference type="Gene3D" id="1.10.10.10">
    <property type="entry name" value="Winged helix-like DNA-binding domain superfamily/Winged helix DNA-binding domain"/>
    <property type="match status" value="1"/>
</dbReference>
<gene>
    <name evidence="6" type="ORF">PPNSA23_32800</name>
</gene>
<dbReference type="SUPFAM" id="SSF46785">
    <property type="entry name" value="Winged helix' DNA-binding domain"/>
    <property type="match status" value="1"/>
</dbReference>
<name>A0ABQ0H342_9HYPH</name>
<evidence type="ECO:0000256" key="4">
    <source>
        <dbReference type="ARBA" id="ARBA00023163"/>
    </source>
</evidence>
<evidence type="ECO:0000259" key="5">
    <source>
        <dbReference type="PROSITE" id="PS50931"/>
    </source>
</evidence>
<keyword evidence="3" id="KW-0238">DNA-binding</keyword>
<evidence type="ECO:0000313" key="7">
    <source>
        <dbReference type="Proteomes" id="UP001628091"/>
    </source>
</evidence>
<organism evidence="6 7">
    <name type="scientific">Phyllobacterium phragmitis</name>
    <dbReference type="NCBI Taxonomy" id="2670329"/>
    <lineage>
        <taxon>Bacteria</taxon>
        <taxon>Pseudomonadati</taxon>
        <taxon>Pseudomonadota</taxon>
        <taxon>Alphaproteobacteria</taxon>
        <taxon>Hyphomicrobiales</taxon>
        <taxon>Phyllobacteriaceae</taxon>
        <taxon>Phyllobacterium</taxon>
    </lineage>
</organism>
<protein>
    <submittedName>
        <fullName evidence="6">LysR family transcriptional regulator</fullName>
    </submittedName>
</protein>